<dbReference type="SUPFAM" id="SSF56801">
    <property type="entry name" value="Acetyl-CoA synthetase-like"/>
    <property type="match status" value="1"/>
</dbReference>
<dbReference type="RefSeq" id="WP_239311506.1">
    <property type="nucleotide sequence ID" value="NZ_BAAAZQ010000003.1"/>
</dbReference>
<dbReference type="Proteomes" id="UP000621500">
    <property type="component" value="Unassembled WGS sequence"/>
</dbReference>
<reference evidence="4 5" key="1">
    <citation type="submission" date="2021-01" db="EMBL/GenBank/DDBJ databases">
        <title>Whole genome shotgun sequence of Plantactinospora mayteni NBRC 109088.</title>
        <authorList>
            <person name="Komaki H."/>
            <person name="Tamura T."/>
        </authorList>
    </citation>
    <scope>NUCLEOTIDE SEQUENCE [LARGE SCALE GENOMIC DNA]</scope>
    <source>
        <strain evidence="4 5">NBRC 109088</strain>
    </source>
</reference>
<dbReference type="InterPro" id="IPR000873">
    <property type="entry name" value="AMP-dep_synth/lig_dom"/>
</dbReference>
<keyword evidence="2" id="KW-0436">Ligase</keyword>
<dbReference type="InterPro" id="IPR042099">
    <property type="entry name" value="ANL_N_sf"/>
</dbReference>
<dbReference type="PANTHER" id="PTHR22754">
    <property type="entry name" value="DISCO-INTERACTING PROTEIN 2 DIP2 -RELATED"/>
    <property type="match status" value="1"/>
</dbReference>
<evidence type="ECO:0000313" key="4">
    <source>
        <dbReference type="EMBL" id="GIG93797.1"/>
    </source>
</evidence>
<dbReference type="PROSITE" id="PS00455">
    <property type="entry name" value="AMP_BINDING"/>
    <property type="match status" value="1"/>
</dbReference>
<evidence type="ECO:0000256" key="1">
    <source>
        <dbReference type="ARBA" id="ARBA00006432"/>
    </source>
</evidence>
<dbReference type="CDD" id="cd05931">
    <property type="entry name" value="FAAL"/>
    <property type="match status" value="1"/>
</dbReference>
<dbReference type="PANTHER" id="PTHR22754:SF32">
    <property type="entry name" value="DISCO-INTERACTING PROTEIN 2"/>
    <property type="match status" value="1"/>
</dbReference>
<gene>
    <name evidence="4" type="ORF">Pma05_03700</name>
</gene>
<dbReference type="Gene3D" id="3.40.50.12780">
    <property type="entry name" value="N-terminal domain of ligase-like"/>
    <property type="match status" value="1"/>
</dbReference>
<protein>
    <submittedName>
        <fullName evidence="4">Polyketide synthase</fullName>
    </submittedName>
</protein>
<dbReference type="Gene3D" id="3.30.300.30">
    <property type="match status" value="1"/>
</dbReference>
<dbReference type="EMBL" id="BONX01000002">
    <property type="protein sequence ID" value="GIG93797.1"/>
    <property type="molecule type" value="Genomic_DNA"/>
</dbReference>
<sequence length="598" mass="65729">MRVGIVGLVERVARHAGRDPDREAVVLLRWSEREERSESLRYGELDRAARELAGRLRDRCRPGDRALLLYPTGLEFVKSILGCMYAGVVPVPAPLPDGDKHHLMRATGIALDSDPRIVLTDSGSLVTVSDWMSQDGLDRLLCTATDLAGPAVPGAWDGPTHISPGALALLRYTTGSTSDPKGVMISHENLAHNFEIFRDAFSLSSRDRSLGWLPLHDGAGLIEMLLEPLYRGATTVLMTADDFFTDPVRWLKAIDKYDARLSSAPGFAYRLCAREVADEQVRGLDLARWEHACVGGADPIEPEPLIEFADRFAPAGFRREAVRVGYHITESTLFVSGTRPGRPLAVERFDPSRLEQNILLPAAADAAAARSLVSSGTVNGLDVKIVDPETTAVLPDGRLGEIWIRGRSVASGYWRRVVESDRVFEMATADGEGGYLRTGDLGVRSDAELYVLGRMREMLVIGGRSLYPHDMEKAVRTSDTRFADLTGTVFAVPSPRQEIVVLHEVQAEPADPAALSSLSRSVKDWLSRCFGVRVANVAFLRPGKVRKSPGGKVQRALMRELFMADALDPVYEDLDNETRRRYRAVGPPLAVSHGKDFR</sequence>
<name>A0ABQ4EHV8_9ACTN</name>
<evidence type="ECO:0000256" key="2">
    <source>
        <dbReference type="ARBA" id="ARBA00022598"/>
    </source>
</evidence>
<proteinExistence type="inferred from homology"/>
<dbReference type="InterPro" id="IPR020845">
    <property type="entry name" value="AMP-binding_CS"/>
</dbReference>
<comment type="similarity">
    <text evidence="1">Belongs to the ATP-dependent AMP-binding enzyme family.</text>
</comment>
<evidence type="ECO:0000259" key="3">
    <source>
        <dbReference type="Pfam" id="PF00501"/>
    </source>
</evidence>
<dbReference type="InterPro" id="IPR040097">
    <property type="entry name" value="FAAL/FAAC"/>
</dbReference>
<evidence type="ECO:0000313" key="5">
    <source>
        <dbReference type="Proteomes" id="UP000621500"/>
    </source>
</evidence>
<keyword evidence="5" id="KW-1185">Reference proteome</keyword>
<organism evidence="4 5">
    <name type="scientific">Plantactinospora mayteni</name>
    <dbReference type="NCBI Taxonomy" id="566021"/>
    <lineage>
        <taxon>Bacteria</taxon>
        <taxon>Bacillati</taxon>
        <taxon>Actinomycetota</taxon>
        <taxon>Actinomycetes</taxon>
        <taxon>Micromonosporales</taxon>
        <taxon>Micromonosporaceae</taxon>
        <taxon>Plantactinospora</taxon>
    </lineage>
</organism>
<feature type="domain" description="AMP-dependent synthetase/ligase" evidence="3">
    <location>
        <begin position="13"/>
        <end position="414"/>
    </location>
</feature>
<dbReference type="Pfam" id="PF00501">
    <property type="entry name" value="AMP-binding"/>
    <property type="match status" value="1"/>
</dbReference>
<accession>A0ABQ4EHV8</accession>
<dbReference type="InterPro" id="IPR045851">
    <property type="entry name" value="AMP-bd_C_sf"/>
</dbReference>
<comment type="caution">
    <text evidence="4">The sequence shown here is derived from an EMBL/GenBank/DDBJ whole genome shotgun (WGS) entry which is preliminary data.</text>
</comment>